<organism evidence="6 7">
    <name type="scientific">Bradyrhizobium iriomotense</name>
    <dbReference type="NCBI Taxonomy" id="441950"/>
    <lineage>
        <taxon>Bacteria</taxon>
        <taxon>Pseudomonadati</taxon>
        <taxon>Pseudomonadota</taxon>
        <taxon>Alphaproteobacteria</taxon>
        <taxon>Hyphomicrobiales</taxon>
        <taxon>Nitrobacteraceae</taxon>
        <taxon>Bradyrhizobium</taxon>
    </lineage>
</organism>
<accession>A0ABQ6B8R9</accession>
<evidence type="ECO:0000256" key="2">
    <source>
        <dbReference type="ARBA" id="ARBA00010961"/>
    </source>
</evidence>
<keyword evidence="7" id="KW-1185">Reference proteome</keyword>
<comment type="function">
    <text evidence="1">Required for the transposition of the insertion element.</text>
</comment>
<dbReference type="EMBL" id="BSOW01000032">
    <property type="protein sequence ID" value="GLR90266.1"/>
    <property type="molecule type" value="Genomic_DNA"/>
</dbReference>
<evidence type="ECO:0000256" key="1">
    <source>
        <dbReference type="ARBA" id="ARBA00002190"/>
    </source>
</evidence>
<name>A0ABQ6B8R9_9BRAD</name>
<evidence type="ECO:0000313" key="7">
    <source>
        <dbReference type="Proteomes" id="UP001156905"/>
    </source>
</evidence>
<evidence type="ECO:0000256" key="5">
    <source>
        <dbReference type="ARBA" id="ARBA00023172"/>
    </source>
</evidence>
<comment type="caution">
    <text evidence="6">The sequence shown here is derived from an EMBL/GenBank/DDBJ whole genome shotgun (WGS) entry which is preliminary data.</text>
</comment>
<protein>
    <recommendedName>
        <fullName evidence="8">Mutator family transposase</fullName>
    </recommendedName>
</protein>
<dbReference type="Proteomes" id="UP001156905">
    <property type="component" value="Unassembled WGS sequence"/>
</dbReference>
<keyword evidence="3" id="KW-0815">Transposition</keyword>
<reference evidence="7" key="1">
    <citation type="journal article" date="2019" name="Int. J. Syst. Evol. Microbiol.">
        <title>The Global Catalogue of Microorganisms (GCM) 10K type strain sequencing project: providing services to taxonomists for standard genome sequencing and annotation.</title>
        <authorList>
            <consortium name="The Broad Institute Genomics Platform"/>
            <consortium name="The Broad Institute Genome Sequencing Center for Infectious Disease"/>
            <person name="Wu L."/>
            <person name="Ma J."/>
        </authorList>
    </citation>
    <scope>NUCLEOTIDE SEQUENCE [LARGE SCALE GENOMIC DNA]</scope>
    <source>
        <strain evidence="7">NBRC 102520</strain>
    </source>
</reference>
<comment type="similarity">
    <text evidence="2">Belongs to the transposase mutator family.</text>
</comment>
<evidence type="ECO:0000256" key="3">
    <source>
        <dbReference type="ARBA" id="ARBA00022578"/>
    </source>
</evidence>
<keyword evidence="4" id="KW-0238">DNA-binding</keyword>
<keyword evidence="5" id="KW-0233">DNA recombination</keyword>
<evidence type="ECO:0000313" key="6">
    <source>
        <dbReference type="EMBL" id="GLR90266.1"/>
    </source>
</evidence>
<evidence type="ECO:0008006" key="8">
    <source>
        <dbReference type="Google" id="ProtNLM"/>
    </source>
</evidence>
<dbReference type="InterPro" id="IPR001207">
    <property type="entry name" value="Transposase_mutator"/>
</dbReference>
<proteinExistence type="inferred from homology"/>
<sequence>MLKAIHVQESREAAEQKAQAIVEDLRTARMSKTADLIAQNDHETLTYYAFPDIHWQKIRTNNPLSAS</sequence>
<dbReference type="Pfam" id="PF00872">
    <property type="entry name" value="Transposase_mut"/>
    <property type="match status" value="1"/>
</dbReference>
<gene>
    <name evidence="6" type="ORF">GCM10007857_69800</name>
</gene>
<evidence type="ECO:0000256" key="4">
    <source>
        <dbReference type="ARBA" id="ARBA00023125"/>
    </source>
</evidence>